<keyword evidence="3" id="KW-0328">Glycosyltransferase</keyword>
<feature type="transmembrane region" description="Helical" evidence="11">
    <location>
        <begin position="181"/>
        <end position="200"/>
    </location>
</feature>
<evidence type="ECO:0000256" key="8">
    <source>
        <dbReference type="ARBA" id="ARBA00022989"/>
    </source>
</evidence>
<dbReference type="GO" id="GO:0016757">
    <property type="term" value="F:glycosyltransferase activity"/>
    <property type="evidence" value="ECO:0007669"/>
    <property type="project" value="UniProtKB-KW"/>
</dbReference>
<dbReference type="GO" id="GO:0015648">
    <property type="term" value="F:lipid-linked peptidoglycan transporter activity"/>
    <property type="evidence" value="ECO:0007669"/>
    <property type="project" value="TreeGrafter"/>
</dbReference>
<dbReference type="GO" id="GO:0008360">
    <property type="term" value="P:regulation of cell shape"/>
    <property type="evidence" value="ECO:0007669"/>
    <property type="project" value="UniProtKB-KW"/>
</dbReference>
<dbReference type="AlphaFoldDB" id="A0A2M6WXT0"/>
<dbReference type="GO" id="GO:0071555">
    <property type="term" value="P:cell wall organization"/>
    <property type="evidence" value="ECO:0007669"/>
    <property type="project" value="UniProtKB-KW"/>
</dbReference>
<evidence type="ECO:0000256" key="4">
    <source>
        <dbReference type="ARBA" id="ARBA00022679"/>
    </source>
</evidence>
<feature type="transmembrane region" description="Helical" evidence="11">
    <location>
        <begin position="111"/>
        <end position="129"/>
    </location>
</feature>
<feature type="transmembrane region" description="Helical" evidence="11">
    <location>
        <begin position="14"/>
        <end position="35"/>
    </location>
</feature>
<feature type="transmembrane region" description="Helical" evidence="11">
    <location>
        <begin position="302"/>
        <end position="323"/>
    </location>
</feature>
<name>A0A2M6WXT0_9BACT</name>
<dbReference type="PANTHER" id="PTHR30474:SF1">
    <property type="entry name" value="PEPTIDOGLYCAN GLYCOSYLTRANSFERASE MRDB"/>
    <property type="match status" value="1"/>
</dbReference>
<dbReference type="Pfam" id="PF01098">
    <property type="entry name" value="FTSW_RODA_SPOVE"/>
    <property type="match status" value="1"/>
</dbReference>
<accession>A0A2M6WXT0</accession>
<protein>
    <submittedName>
        <fullName evidence="12">Rod shape-determining protein RodA</fullName>
    </submittedName>
</protein>
<keyword evidence="8 11" id="KW-1133">Transmembrane helix</keyword>
<keyword evidence="10" id="KW-0961">Cell wall biogenesis/degradation</keyword>
<dbReference type="NCBIfam" id="TIGR02210">
    <property type="entry name" value="rodA_shape"/>
    <property type="match status" value="1"/>
</dbReference>
<evidence type="ECO:0000256" key="7">
    <source>
        <dbReference type="ARBA" id="ARBA00022984"/>
    </source>
</evidence>
<keyword evidence="2" id="KW-1003">Cell membrane</keyword>
<evidence type="ECO:0000256" key="6">
    <source>
        <dbReference type="ARBA" id="ARBA00022960"/>
    </source>
</evidence>
<feature type="transmembrane region" description="Helical" evidence="11">
    <location>
        <begin position="141"/>
        <end position="174"/>
    </location>
</feature>
<dbReference type="GO" id="GO:0009252">
    <property type="term" value="P:peptidoglycan biosynthetic process"/>
    <property type="evidence" value="ECO:0007669"/>
    <property type="project" value="UniProtKB-KW"/>
</dbReference>
<keyword evidence="7" id="KW-0573">Peptidoglycan synthesis</keyword>
<dbReference type="Proteomes" id="UP000228596">
    <property type="component" value="Unassembled WGS sequence"/>
</dbReference>
<dbReference type="InterPro" id="IPR001182">
    <property type="entry name" value="FtsW/RodA"/>
</dbReference>
<dbReference type="GO" id="GO:0005886">
    <property type="term" value="C:plasma membrane"/>
    <property type="evidence" value="ECO:0007669"/>
    <property type="project" value="TreeGrafter"/>
</dbReference>
<evidence type="ECO:0000256" key="2">
    <source>
        <dbReference type="ARBA" id="ARBA00022475"/>
    </source>
</evidence>
<feature type="transmembrane region" description="Helical" evidence="11">
    <location>
        <begin position="47"/>
        <end position="65"/>
    </location>
</feature>
<reference evidence="13" key="1">
    <citation type="submission" date="2017-09" db="EMBL/GenBank/DDBJ databases">
        <title>Depth-based differentiation of microbial function through sediment-hosted aquifers and enrichment of novel symbionts in the deep terrestrial subsurface.</title>
        <authorList>
            <person name="Probst A.J."/>
            <person name="Ladd B."/>
            <person name="Jarett J.K."/>
            <person name="Geller-Mcgrath D.E."/>
            <person name="Sieber C.M.K."/>
            <person name="Emerson J.B."/>
            <person name="Anantharaman K."/>
            <person name="Thomas B.C."/>
            <person name="Malmstrom R."/>
            <person name="Stieglmeier M."/>
            <person name="Klingl A."/>
            <person name="Woyke T."/>
            <person name="Ryan C.M."/>
            <person name="Banfield J.F."/>
        </authorList>
    </citation>
    <scope>NUCLEOTIDE SEQUENCE [LARGE SCALE GENOMIC DNA]</scope>
</reference>
<gene>
    <name evidence="12" type="ORF">COT77_00860</name>
</gene>
<sequence length="366" mass="40635">MSVKLPKIKGSIDYSLFVIPFLLTITGIAVLFSISPGSKFILPINQMVYFVLGAGIALLFTIIDYRELKTIAVYLYIISLVLLVFLHFFGQEIFGATRWIDIKVFQLQPSELMKMALLIIASSVLSMDFNDSPNPKKNLLILLYFLVPVIFILQQPDLGTTLIIIFFLSAMYIFSNIKLKYFVVFLLVISLLVPMGWHFLKPYQRLRITTFLDSGKDPLGSGYNATQSKIAVGSGEIMGKGFGNATQSQLNFLPVVHTDFIFASWSESTGFAGSTFMVLLYCILIWRILVISRHSKDLFGSYLAIGIASIFFFQALVNIGMNVGVLPVTGIPLPFVSYGGTSYLVSSAIIGIAQSINLRSQTIKFA</sequence>
<dbReference type="PANTHER" id="PTHR30474">
    <property type="entry name" value="CELL CYCLE PROTEIN"/>
    <property type="match status" value="1"/>
</dbReference>
<comment type="caution">
    <text evidence="12">The sequence shown here is derived from an EMBL/GenBank/DDBJ whole genome shotgun (WGS) entry which is preliminary data.</text>
</comment>
<evidence type="ECO:0000256" key="5">
    <source>
        <dbReference type="ARBA" id="ARBA00022692"/>
    </source>
</evidence>
<evidence type="ECO:0000313" key="12">
    <source>
        <dbReference type="EMBL" id="PIT97567.1"/>
    </source>
</evidence>
<evidence type="ECO:0000256" key="3">
    <source>
        <dbReference type="ARBA" id="ARBA00022676"/>
    </source>
</evidence>
<organism evidence="12 13">
    <name type="scientific">Candidatus Berkelbacteria bacterium CG10_big_fil_rev_8_21_14_0_10_41_12</name>
    <dbReference type="NCBI Taxonomy" id="1974513"/>
    <lineage>
        <taxon>Bacteria</taxon>
        <taxon>Candidatus Berkelbacteria</taxon>
    </lineage>
</organism>
<evidence type="ECO:0000256" key="11">
    <source>
        <dbReference type="SAM" id="Phobius"/>
    </source>
</evidence>
<evidence type="ECO:0000256" key="10">
    <source>
        <dbReference type="ARBA" id="ARBA00023316"/>
    </source>
</evidence>
<keyword evidence="5 11" id="KW-0812">Transmembrane</keyword>
<evidence type="ECO:0000256" key="1">
    <source>
        <dbReference type="ARBA" id="ARBA00004141"/>
    </source>
</evidence>
<dbReference type="PROSITE" id="PS00428">
    <property type="entry name" value="FTSW_RODA_SPOVE"/>
    <property type="match status" value="1"/>
</dbReference>
<proteinExistence type="predicted"/>
<feature type="transmembrane region" description="Helical" evidence="11">
    <location>
        <begin position="71"/>
        <end position="90"/>
    </location>
</feature>
<keyword evidence="9 11" id="KW-0472">Membrane</keyword>
<keyword evidence="4" id="KW-0808">Transferase</keyword>
<evidence type="ECO:0000313" key="13">
    <source>
        <dbReference type="Proteomes" id="UP000228596"/>
    </source>
</evidence>
<dbReference type="InterPro" id="IPR018365">
    <property type="entry name" value="Cell_cycle_FtsW-rel_CS"/>
</dbReference>
<dbReference type="InterPro" id="IPR011923">
    <property type="entry name" value="RodA/MrdB"/>
</dbReference>
<evidence type="ECO:0000256" key="9">
    <source>
        <dbReference type="ARBA" id="ARBA00023136"/>
    </source>
</evidence>
<dbReference type="GO" id="GO:0051301">
    <property type="term" value="P:cell division"/>
    <property type="evidence" value="ECO:0007669"/>
    <property type="project" value="InterPro"/>
</dbReference>
<dbReference type="EMBL" id="PEZV01000005">
    <property type="protein sequence ID" value="PIT97567.1"/>
    <property type="molecule type" value="Genomic_DNA"/>
</dbReference>
<keyword evidence="6" id="KW-0133">Cell shape</keyword>
<feature type="transmembrane region" description="Helical" evidence="11">
    <location>
        <begin position="335"/>
        <end position="356"/>
    </location>
</feature>
<comment type="subcellular location">
    <subcellularLocation>
        <location evidence="1">Membrane</location>
        <topology evidence="1">Multi-pass membrane protein</topology>
    </subcellularLocation>
</comment>
<feature type="transmembrane region" description="Helical" evidence="11">
    <location>
        <begin position="271"/>
        <end position="290"/>
    </location>
</feature>
<dbReference type="GO" id="GO:0032153">
    <property type="term" value="C:cell division site"/>
    <property type="evidence" value="ECO:0007669"/>
    <property type="project" value="TreeGrafter"/>
</dbReference>